<dbReference type="EMBL" id="KZ308489">
    <property type="protein sequence ID" value="KAG8230465.1"/>
    <property type="molecule type" value="Genomic_DNA"/>
</dbReference>
<proteinExistence type="predicted"/>
<protein>
    <recommendedName>
        <fullName evidence="8">Tetraspanin</fullName>
    </recommendedName>
</protein>
<dbReference type="GO" id="GO:0016020">
    <property type="term" value="C:membrane"/>
    <property type="evidence" value="ECO:0007669"/>
    <property type="project" value="UniProtKB-SubCell"/>
</dbReference>
<reference evidence="6" key="2">
    <citation type="submission" date="2017-10" db="EMBL/GenBank/DDBJ databases">
        <title>Ladona fulva Genome sequencing and assembly.</title>
        <authorList>
            <person name="Murali S."/>
            <person name="Richards S."/>
            <person name="Bandaranaike D."/>
            <person name="Bellair M."/>
            <person name="Blankenburg K."/>
            <person name="Chao H."/>
            <person name="Dinh H."/>
            <person name="Doddapaneni H."/>
            <person name="Dugan-Rocha S."/>
            <person name="Elkadiri S."/>
            <person name="Gnanaolivu R."/>
            <person name="Hernandez B."/>
            <person name="Skinner E."/>
            <person name="Javaid M."/>
            <person name="Lee S."/>
            <person name="Li M."/>
            <person name="Ming W."/>
            <person name="Munidasa M."/>
            <person name="Muniz J."/>
            <person name="Nguyen L."/>
            <person name="Hughes D."/>
            <person name="Osuji N."/>
            <person name="Pu L.-L."/>
            <person name="Puazo M."/>
            <person name="Qu C."/>
            <person name="Quiroz J."/>
            <person name="Raj R."/>
            <person name="Weissenberger G."/>
            <person name="Xin Y."/>
            <person name="Zou X."/>
            <person name="Han Y."/>
            <person name="Worley K."/>
            <person name="Muzny D."/>
            <person name="Gibbs R."/>
        </authorList>
    </citation>
    <scope>NUCLEOTIDE SEQUENCE</scope>
    <source>
        <strain evidence="6">Sampled in the wild</strain>
    </source>
</reference>
<name>A0A8K0NZT5_LADFU</name>
<gene>
    <name evidence="6" type="ORF">J437_LFUL009954</name>
</gene>
<evidence type="ECO:0000256" key="4">
    <source>
        <dbReference type="ARBA" id="ARBA00023136"/>
    </source>
</evidence>
<dbReference type="SUPFAM" id="SSF48652">
    <property type="entry name" value="Tetraspanin"/>
    <property type="match status" value="1"/>
</dbReference>
<keyword evidence="3 5" id="KW-1133">Transmembrane helix</keyword>
<reference evidence="6" key="1">
    <citation type="submission" date="2013-04" db="EMBL/GenBank/DDBJ databases">
        <authorList>
            <person name="Qu J."/>
            <person name="Murali S.C."/>
            <person name="Bandaranaike D."/>
            <person name="Bellair M."/>
            <person name="Blankenburg K."/>
            <person name="Chao H."/>
            <person name="Dinh H."/>
            <person name="Doddapaneni H."/>
            <person name="Downs B."/>
            <person name="Dugan-Rocha S."/>
            <person name="Elkadiri S."/>
            <person name="Gnanaolivu R.D."/>
            <person name="Hernandez B."/>
            <person name="Javaid M."/>
            <person name="Jayaseelan J.C."/>
            <person name="Lee S."/>
            <person name="Li M."/>
            <person name="Ming W."/>
            <person name="Munidasa M."/>
            <person name="Muniz J."/>
            <person name="Nguyen L."/>
            <person name="Ongeri F."/>
            <person name="Osuji N."/>
            <person name="Pu L.-L."/>
            <person name="Puazo M."/>
            <person name="Qu C."/>
            <person name="Quiroz J."/>
            <person name="Raj R."/>
            <person name="Weissenberger G."/>
            <person name="Xin Y."/>
            <person name="Zou X."/>
            <person name="Han Y."/>
            <person name="Richards S."/>
            <person name="Worley K."/>
            <person name="Muzny D."/>
            <person name="Gibbs R."/>
        </authorList>
    </citation>
    <scope>NUCLEOTIDE SEQUENCE</scope>
    <source>
        <strain evidence="6">Sampled in the wild</strain>
    </source>
</reference>
<feature type="transmembrane region" description="Helical" evidence="5">
    <location>
        <begin position="90"/>
        <end position="112"/>
    </location>
</feature>
<sequence>MESLQYSPGFPEEKTKSSLSFSDGFFSRKNKPKGRRENVSESDFENLFNFSFIFASSLFLAAGILVGGVGLWTMVRRWKIPTTIYPKPSVFITTSCFALVVGMFSPIIARLSCLSYHEGRNQKLQILLPSALGFVAIILMLIGAVHCFQFRSSLSMEAAELHEVGGNPKVSPWRQDLKQRLYSLLSRALPGNDEMEDWNTMQSTILCCGVEGYRDWLLTGKKDFVLNSCCISYDIALEFARNYSKTDDILCCEHRMLDCINGVCGKLVPFLVLNSQKGICSLEAITPMGCAETIELILHKQASISGSIFLVCIAIYVIAEIIMGVFLFI</sequence>
<evidence type="ECO:0000313" key="7">
    <source>
        <dbReference type="Proteomes" id="UP000792457"/>
    </source>
</evidence>
<keyword evidence="2 5" id="KW-0812">Transmembrane</keyword>
<organism evidence="6 7">
    <name type="scientific">Ladona fulva</name>
    <name type="common">Scarce chaser dragonfly</name>
    <name type="synonym">Libellula fulva</name>
    <dbReference type="NCBI Taxonomy" id="123851"/>
    <lineage>
        <taxon>Eukaryota</taxon>
        <taxon>Metazoa</taxon>
        <taxon>Ecdysozoa</taxon>
        <taxon>Arthropoda</taxon>
        <taxon>Hexapoda</taxon>
        <taxon>Insecta</taxon>
        <taxon>Pterygota</taxon>
        <taxon>Palaeoptera</taxon>
        <taxon>Odonata</taxon>
        <taxon>Epiprocta</taxon>
        <taxon>Anisoptera</taxon>
        <taxon>Libelluloidea</taxon>
        <taxon>Libellulidae</taxon>
        <taxon>Ladona</taxon>
    </lineage>
</organism>
<comment type="caution">
    <text evidence="6">The sequence shown here is derived from an EMBL/GenBank/DDBJ whole genome shotgun (WGS) entry which is preliminary data.</text>
</comment>
<evidence type="ECO:0000256" key="2">
    <source>
        <dbReference type="ARBA" id="ARBA00022692"/>
    </source>
</evidence>
<dbReference type="OrthoDB" id="438211at2759"/>
<evidence type="ECO:0000256" key="5">
    <source>
        <dbReference type="SAM" id="Phobius"/>
    </source>
</evidence>
<keyword evidence="4 5" id="KW-0472">Membrane</keyword>
<dbReference type="InterPro" id="IPR008952">
    <property type="entry name" value="Tetraspanin_EC2_sf"/>
</dbReference>
<evidence type="ECO:0000256" key="3">
    <source>
        <dbReference type="ARBA" id="ARBA00022989"/>
    </source>
</evidence>
<keyword evidence="7" id="KW-1185">Reference proteome</keyword>
<dbReference type="Proteomes" id="UP000792457">
    <property type="component" value="Unassembled WGS sequence"/>
</dbReference>
<evidence type="ECO:0000313" key="6">
    <source>
        <dbReference type="EMBL" id="KAG8230465.1"/>
    </source>
</evidence>
<dbReference type="Pfam" id="PF00335">
    <property type="entry name" value="Tetraspanin"/>
    <property type="match status" value="1"/>
</dbReference>
<feature type="transmembrane region" description="Helical" evidence="5">
    <location>
        <begin position="308"/>
        <end position="328"/>
    </location>
</feature>
<evidence type="ECO:0008006" key="8">
    <source>
        <dbReference type="Google" id="ProtNLM"/>
    </source>
</evidence>
<dbReference type="InterPro" id="IPR018499">
    <property type="entry name" value="Tetraspanin/Peripherin"/>
</dbReference>
<dbReference type="AlphaFoldDB" id="A0A8K0NZT5"/>
<dbReference type="Gene3D" id="1.10.1450.10">
    <property type="entry name" value="Tetraspanin"/>
    <property type="match status" value="1"/>
</dbReference>
<comment type="subcellular location">
    <subcellularLocation>
        <location evidence="1">Membrane</location>
        <topology evidence="1">Multi-pass membrane protein</topology>
    </subcellularLocation>
</comment>
<feature type="transmembrane region" description="Helical" evidence="5">
    <location>
        <begin position="124"/>
        <end position="148"/>
    </location>
</feature>
<feature type="transmembrane region" description="Helical" evidence="5">
    <location>
        <begin position="47"/>
        <end position="69"/>
    </location>
</feature>
<evidence type="ECO:0000256" key="1">
    <source>
        <dbReference type="ARBA" id="ARBA00004141"/>
    </source>
</evidence>
<accession>A0A8K0NZT5</accession>